<organism evidence="1">
    <name type="scientific">Streptomyces anulatus</name>
    <name type="common">Streptomyces chrysomallus</name>
    <dbReference type="NCBI Taxonomy" id="1892"/>
    <lineage>
        <taxon>Bacteria</taxon>
        <taxon>Bacillati</taxon>
        <taxon>Actinomycetota</taxon>
        <taxon>Actinomycetes</taxon>
        <taxon>Kitasatosporales</taxon>
        <taxon>Streptomycetaceae</taxon>
        <taxon>Streptomyces</taxon>
    </lineage>
</organism>
<dbReference type="EMBL" id="JAAGMK010000713">
    <property type="protein sequence ID" value="NEB87396.1"/>
    <property type="molecule type" value="Genomic_DNA"/>
</dbReference>
<accession>A0A6G3SWJ9</accession>
<dbReference type="GO" id="GO:0016787">
    <property type="term" value="F:hydrolase activity"/>
    <property type="evidence" value="ECO:0007669"/>
    <property type="project" value="UniProtKB-KW"/>
</dbReference>
<reference evidence="1" key="1">
    <citation type="submission" date="2020-01" db="EMBL/GenBank/DDBJ databases">
        <title>Insect and environment-associated Actinomycetes.</title>
        <authorList>
            <person name="Currrie C."/>
            <person name="Chevrette M."/>
            <person name="Carlson C."/>
            <person name="Stubbendieck R."/>
            <person name="Wendt-Pienkowski E."/>
        </authorList>
    </citation>
    <scope>NUCLEOTIDE SEQUENCE</scope>
    <source>
        <strain evidence="1">SID505</strain>
    </source>
</reference>
<sequence>MTPPAASRLYVVRAGALTTVQDAGRPGWAHL</sequence>
<comment type="caution">
    <text evidence="1">The sequence shown here is derived from an EMBL/GenBank/DDBJ whole genome shotgun (WGS) entry which is preliminary data.</text>
</comment>
<protein>
    <submittedName>
        <fullName evidence="1">Allophanate hydrolase subunit 2 family protein</fullName>
    </submittedName>
</protein>
<gene>
    <name evidence="1" type="ORF">G3I43_24960</name>
</gene>
<evidence type="ECO:0000313" key="1">
    <source>
        <dbReference type="EMBL" id="NEB87396.1"/>
    </source>
</evidence>
<dbReference type="AlphaFoldDB" id="A0A6G3SWJ9"/>
<name>A0A6G3SWJ9_STRAQ</name>
<proteinExistence type="predicted"/>
<keyword evidence="1" id="KW-0378">Hydrolase</keyword>
<feature type="non-terminal residue" evidence="1">
    <location>
        <position position="31"/>
    </location>
</feature>